<comment type="subcellular location">
    <subcellularLocation>
        <location evidence="1">Membrane</location>
        <topology evidence="1">Multi-pass membrane protein</topology>
    </subcellularLocation>
</comment>
<evidence type="ECO:0000313" key="9">
    <source>
        <dbReference type="Proteomes" id="UP000196151"/>
    </source>
</evidence>
<accession>A0A200JFB4</accession>
<organism evidence="7">
    <name type="scientific">Candidatus Enterococcus dunnyi</name>
    <dbReference type="NCBI Taxonomy" id="1834192"/>
    <lineage>
        <taxon>Bacteria</taxon>
        <taxon>Bacillati</taxon>
        <taxon>Bacillota</taxon>
        <taxon>Bacilli</taxon>
        <taxon>Lactobacillales</taxon>
        <taxon>Enterococcaceae</taxon>
        <taxon>Enterococcus</taxon>
    </lineage>
</organism>
<evidence type="ECO:0000256" key="6">
    <source>
        <dbReference type="SAM" id="Phobius"/>
    </source>
</evidence>
<dbReference type="Pfam" id="PF02361">
    <property type="entry name" value="CbiQ"/>
    <property type="match status" value="1"/>
</dbReference>
<dbReference type="EMBL" id="CP147246">
    <property type="protein sequence ID" value="WYJ92594.1"/>
    <property type="molecule type" value="Genomic_DNA"/>
</dbReference>
<reference evidence="8" key="2">
    <citation type="submission" date="2017-05" db="EMBL/GenBank/DDBJ databases">
        <authorList>
            <consortium name="The Broad Institute Genomics Platform"/>
            <consortium name="The Broad Institute Genomic Center for Infectious Diseases"/>
            <person name="Earl A."/>
            <person name="Manson A."/>
            <person name="Schwartman J."/>
            <person name="Gilmore M."/>
            <person name="Abouelleil A."/>
            <person name="Cao P."/>
            <person name="Chapman S."/>
            <person name="Cusick C."/>
            <person name="Shea T."/>
            <person name="Young S."/>
            <person name="Neafsey D."/>
            <person name="Nusbaum C."/>
            <person name="Birren B."/>
        </authorList>
    </citation>
    <scope>NUCLEOTIDE SEQUENCE</scope>
    <source>
        <strain evidence="8">9D6_DIV0238</strain>
    </source>
</reference>
<evidence type="ECO:0000256" key="2">
    <source>
        <dbReference type="ARBA" id="ARBA00022475"/>
    </source>
</evidence>
<keyword evidence="9" id="KW-1185">Reference proteome</keyword>
<feature type="transmembrane region" description="Helical" evidence="6">
    <location>
        <begin position="55"/>
        <end position="74"/>
    </location>
</feature>
<evidence type="ECO:0000313" key="8">
    <source>
        <dbReference type="EMBL" id="WYJ92594.1"/>
    </source>
</evidence>
<dbReference type="OrthoDB" id="3730291at2"/>
<evidence type="ECO:0000256" key="3">
    <source>
        <dbReference type="ARBA" id="ARBA00022692"/>
    </source>
</evidence>
<dbReference type="Proteomes" id="UP000196151">
    <property type="component" value="Chromosome"/>
</dbReference>
<name>A0A200JFB4_9ENTE</name>
<dbReference type="PANTHER" id="PTHR34857:SF2">
    <property type="entry name" value="SLL0384 PROTEIN"/>
    <property type="match status" value="1"/>
</dbReference>
<dbReference type="AlphaFoldDB" id="A0A200JFB4"/>
<proteinExistence type="predicted"/>
<keyword evidence="3 6" id="KW-0812">Transmembrane</keyword>
<feature type="transmembrane region" description="Helical" evidence="6">
    <location>
        <begin position="17"/>
        <end position="43"/>
    </location>
</feature>
<evidence type="ECO:0000313" key="7">
    <source>
        <dbReference type="EMBL" id="OUZ35287.1"/>
    </source>
</evidence>
<dbReference type="InterPro" id="IPR051611">
    <property type="entry name" value="ECF_transporter_component"/>
</dbReference>
<dbReference type="InterPro" id="IPR003339">
    <property type="entry name" value="ABC/ECF_trnsptr_transmembrane"/>
</dbReference>
<keyword evidence="4 6" id="KW-1133">Transmembrane helix</keyword>
<protein>
    <submittedName>
        <fullName evidence="8">Energy-coupling factor transport system permease</fullName>
    </submittedName>
</protein>
<feature type="transmembrane region" description="Helical" evidence="6">
    <location>
        <begin position="122"/>
        <end position="139"/>
    </location>
</feature>
<dbReference type="PANTHER" id="PTHR34857">
    <property type="entry name" value="SLL0384 PROTEIN"/>
    <property type="match status" value="1"/>
</dbReference>
<keyword evidence="2" id="KW-1003">Cell membrane</keyword>
<dbReference type="GO" id="GO:0005886">
    <property type="term" value="C:plasma membrane"/>
    <property type="evidence" value="ECO:0007669"/>
    <property type="project" value="UniProtKB-ARBA"/>
</dbReference>
<evidence type="ECO:0000256" key="4">
    <source>
        <dbReference type="ARBA" id="ARBA00022989"/>
    </source>
</evidence>
<reference evidence="8" key="3">
    <citation type="submission" date="2024-03" db="EMBL/GenBank/DDBJ databases">
        <title>The Genome Sequence of Enterococcus sp. DIV0238c.</title>
        <authorList>
            <consortium name="The Broad Institute Genomics Platform"/>
            <consortium name="The Broad Institute Microbial Omics Core"/>
            <consortium name="The Broad Institute Genomic Center for Infectious Diseases"/>
            <person name="Earl A."/>
            <person name="Manson A."/>
            <person name="Gilmore M."/>
            <person name="Schwartman J."/>
            <person name="Shea T."/>
            <person name="Abouelleil A."/>
            <person name="Cao P."/>
            <person name="Chapman S."/>
            <person name="Cusick C."/>
            <person name="Young S."/>
            <person name="Neafsey D."/>
            <person name="Nusbaum C."/>
            <person name="Birren B."/>
        </authorList>
    </citation>
    <scope>NUCLEOTIDE SEQUENCE</scope>
    <source>
        <strain evidence="8">9D6_DIV0238</strain>
    </source>
</reference>
<dbReference type="EMBL" id="NIBQ01000001">
    <property type="protein sequence ID" value="OUZ35287.1"/>
    <property type="molecule type" value="Genomic_DNA"/>
</dbReference>
<dbReference type="CDD" id="cd16914">
    <property type="entry name" value="EcfT"/>
    <property type="match status" value="1"/>
</dbReference>
<evidence type="ECO:0000256" key="1">
    <source>
        <dbReference type="ARBA" id="ARBA00004141"/>
    </source>
</evidence>
<sequence>MSKVCVTFDPRSKLCTILFASFLLMFPLPFVAEILFVSLLYGLFILNGAFKKGTIFYAIFWLFILGDHLLFPYIDNGAAAFFDFILVGNRRLLPTVMAAAFAMNQTKISEWIAALKKCRIPFGLIVPLTVLFRFFPTFFQDFKSIRNAMKYRGIAVSTVDLFMHPFQTMEYIIVPVLMSAENTSLDLSAAALARGLANPTAHTSVYEIRLKIQDYVLIGLIILGMLFGRKIG</sequence>
<keyword evidence="5 6" id="KW-0472">Membrane</keyword>
<evidence type="ECO:0000256" key="5">
    <source>
        <dbReference type="ARBA" id="ARBA00023136"/>
    </source>
</evidence>
<gene>
    <name evidence="8" type="ORF">A5889_000073</name>
    <name evidence="7" type="ORF">A5889_000763</name>
</gene>
<reference evidence="7" key="1">
    <citation type="submission" date="2017-05" db="EMBL/GenBank/DDBJ databases">
        <title>The Genome Sequence of Enterococcus sp. 9D6_DIV0238.</title>
        <authorList>
            <consortium name="The Broad Institute Genomics Platform"/>
            <consortium name="The Broad Institute Genomic Center for Infectious Diseases"/>
            <person name="Earl A."/>
            <person name="Manson A."/>
            <person name="Schwartman J."/>
            <person name="Gilmore M."/>
            <person name="Abouelleil A."/>
            <person name="Cao P."/>
            <person name="Chapman S."/>
            <person name="Cusick C."/>
            <person name="Shea T."/>
            <person name="Young S."/>
            <person name="Neafsey D."/>
            <person name="Nusbaum C."/>
            <person name="Birren B."/>
        </authorList>
    </citation>
    <scope>NUCLEOTIDE SEQUENCE [LARGE SCALE GENOMIC DNA]</scope>
    <source>
        <strain evidence="7">9D6_DIV0238</strain>
    </source>
</reference>
<dbReference type="RefSeq" id="WP_087639904.1">
    <property type="nucleotide sequence ID" value="NZ_CP147246.1"/>
</dbReference>